<name>A0A9Q4PBH9_BACFG</name>
<dbReference type="Proteomes" id="UP001079672">
    <property type="component" value="Unassembled WGS sequence"/>
</dbReference>
<dbReference type="GeneID" id="61274037"/>
<gene>
    <name evidence="1" type="ORF">O1433_18225</name>
</gene>
<accession>A0A9Q4PBH9</accession>
<dbReference type="RefSeq" id="WP_185150502.1">
    <property type="nucleotide sequence ID" value="NZ_JAPTZU010000014.1"/>
</dbReference>
<sequence length="1241" mass="136985">MKPVEIEFIMRDKLSPGIDKAGKSAETLGDKAEQVSKSITDRIAAQKEQIKYVESCLKDLKKQYDNLAPGKAQLEMRAEIDACTKALQEDKNILSSLEAEHDKASVSTKRLSMQLREMQDAMARLRLEGKQNTKEYAEMADKAAVLADTIGDLRTQTNILANDDAALQGVMSGVNGLSGLFTTATGVMGIFASENEDLIKIQTRVQSVMAVTMGLQQVMNTLNKDSAFRLVTVVKMKKLLTAANTKLAVSLGISNAAATALMATLTLGLSAVITGLIVLWDKYSDAQEKAAEKAKERVKIESDGRAQMIKTRFEIENTTKSLKDFTGSKEQEKAKVEELNRKYGESFGYYNTVAEWYDVLIQKSDDYIQMLFLQAKAQSLVNKAVEADEKVNEVKATPESDVEGSMGWFSKMGLYMAQSESYGQIDAQTLIEKHNKEAKDAAVKAAEEQRDAYLEEARKLQEEYAELGKKSGIGGFVAPENNKDKAKPANNLAELELKARQKIEDQRIAILKEGYDKEREEASLNFEREKERINREEQQRIELYNKLKAAGEKVTPEQLANISAQAATQRIQVAQIYDATVAEIDGKEKKDNEEKKKKQQETLQELLTKYRDYEAQRAAIKKQGDDDIAKLEAERTEANSAEIDRAIAVAREKVKQGIQSVNDAEADSISKDNDFFKKLFGDYSSMSFDSLQKLISQAKQLRAYLSGKGDAKGITFISPDQLKNIEKSPAELEKLKKALDKLLDTGKGGNNKWENIFKTFEKGFAELKGAKGAKEVSGAIGTISGAASEAAGELANMFDQMGDNEVADALNGMQQVMGAVSNIGQGFAKGGLIGGIGAAIGEAANFLTSAFAAEARHKEALKEIEKAKLDFQRQYNLLLLEQNLLLEKAENIFGERQVAKAANAIEVYRDALSQFKEELAGDAPTMNWIERMTGDFAGTYRKRLENYQKGFGGLNDAQIVTGHKKTGLFGWGKGKDVYSGILDVYPELIKANGELDTEMLQVILDTRKMSDETRNYLENLIDLKDAMDEAEQALEDYLQETFGSLGQGMLDSITSAIKGSGTALENFADQAASVLENLGEQIAYSLFFADKFDDLQKKLKAVYGSGKSEEQIAGDAMHLIDSFYDNIGNNVDAAQSWMEAWKDKAAAMGYDLWKNDEEKTTTQSGRAGAFQTLTQDQGTKLEGLMTSLQMHDASIDENVENISEGIGGALETIDKIKTNTDALPKIYDEIRDIKQNGLKMK</sequence>
<organism evidence="1 2">
    <name type="scientific">Bacteroides fragilis</name>
    <dbReference type="NCBI Taxonomy" id="817"/>
    <lineage>
        <taxon>Bacteria</taxon>
        <taxon>Pseudomonadati</taxon>
        <taxon>Bacteroidota</taxon>
        <taxon>Bacteroidia</taxon>
        <taxon>Bacteroidales</taxon>
        <taxon>Bacteroidaceae</taxon>
        <taxon>Bacteroides</taxon>
    </lineage>
</organism>
<comment type="caution">
    <text evidence="1">The sequence shown here is derived from an EMBL/GenBank/DDBJ whole genome shotgun (WGS) entry which is preliminary data.</text>
</comment>
<proteinExistence type="predicted"/>
<evidence type="ECO:0000313" key="2">
    <source>
        <dbReference type="Proteomes" id="UP001079672"/>
    </source>
</evidence>
<reference evidence="1" key="1">
    <citation type="submission" date="2022-12" db="EMBL/GenBank/DDBJ databases">
        <title>Development of a Multilocus Sequence Typing Scheme for Bacteroides fragilis Based on Whole Genome Sequencing Data and Clinical Application.</title>
        <authorList>
            <person name="Nielsen F.D."/>
            <person name="Justesen U.S."/>
        </authorList>
    </citation>
    <scope>NUCLEOTIDE SEQUENCE</scope>
    <source>
        <strain evidence="1">BF_AM_ODE_DK_2015_4</strain>
    </source>
</reference>
<evidence type="ECO:0000313" key="1">
    <source>
        <dbReference type="EMBL" id="MCZ2689437.1"/>
    </source>
</evidence>
<dbReference type="AlphaFoldDB" id="A0A9Q4PBH9"/>
<dbReference type="EMBL" id="JAPTZU010000014">
    <property type="protein sequence ID" value="MCZ2689437.1"/>
    <property type="molecule type" value="Genomic_DNA"/>
</dbReference>
<protein>
    <submittedName>
        <fullName evidence="1">Uncharacterized protein</fullName>
    </submittedName>
</protein>